<organism evidence="6 7">
    <name type="scientific">Tegillarca granosa</name>
    <name type="common">Malaysian cockle</name>
    <name type="synonym">Anadara granosa</name>
    <dbReference type="NCBI Taxonomy" id="220873"/>
    <lineage>
        <taxon>Eukaryota</taxon>
        <taxon>Metazoa</taxon>
        <taxon>Spiralia</taxon>
        <taxon>Lophotrochozoa</taxon>
        <taxon>Mollusca</taxon>
        <taxon>Bivalvia</taxon>
        <taxon>Autobranchia</taxon>
        <taxon>Pteriomorphia</taxon>
        <taxon>Arcoida</taxon>
        <taxon>Arcoidea</taxon>
        <taxon>Arcidae</taxon>
        <taxon>Tegillarca</taxon>
    </lineage>
</organism>
<dbReference type="PANTHER" id="PTHR10924">
    <property type="entry name" value="MAJOR FACILITATOR SUPERFAMILY PROTEIN-RELATED"/>
    <property type="match status" value="1"/>
</dbReference>
<keyword evidence="2 5" id="KW-0812">Transmembrane</keyword>
<dbReference type="Proteomes" id="UP001217089">
    <property type="component" value="Unassembled WGS sequence"/>
</dbReference>
<sequence length="113" mass="12886">MTMDILTRNLRERFSDMFMRHMKMILILLYIIAIGAFTWFIVLAKGIIEFKLVYLWIAILVGGLLLTATNPLFFELAFEAAYPVSEGSIGSLFILFYNISGGIFLLVLMIPNI</sequence>
<comment type="subcellular location">
    <subcellularLocation>
        <location evidence="1">Membrane</location>
        <topology evidence="1">Multi-pass membrane protein</topology>
    </subcellularLocation>
</comment>
<feature type="transmembrane region" description="Helical" evidence="5">
    <location>
        <begin position="54"/>
        <end position="77"/>
    </location>
</feature>
<dbReference type="PANTHER" id="PTHR10924:SF27">
    <property type="entry name" value="SOLUTE CARRIER FAMILY 49 MEMBER 4"/>
    <property type="match status" value="1"/>
</dbReference>
<gene>
    <name evidence="6" type="ORF">KUTeg_015506</name>
</gene>
<evidence type="ECO:0000313" key="6">
    <source>
        <dbReference type="EMBL" id="KAJ8307422.1"/>
    </source>
</evidence>
<proteinExistence type="predicted"/>
<reference evidence="6 7" key="1">
    <citation type="submission" date="2022-12" db="EMBL/GenBank/DDBJ databases">
        <title>Chromosome-level genome of Tegillarca granosa.</title>
        <authorList>
            <person name="Kim J."/>
        </authorList>
    </citation>
    <scope>NUCLEOTIDE SEQUENCE [LARGE SCALE GENOMIC DNA]</scope>
    <source>
        <strain evidence="6">Teg-2019</strain>
        <tissue evidence="6">Adductor muscle</tissue>
    </source>
</reference>
<evidence type="ECO:0000256" key="2">
    <source>
        <dbReference type="ARBA" id="ARBA00022692"/>
    </source>
</evidence>
<evidence type="ECO:0000256" key="5">
    <source>
        <dbReference type="SAM" id="Phobius"/>
    </source>
</evidence>
<evidence type="ECO:0000256" key="3">
    <source>
        <dbReference type="ARBA" id="ARBA00022989"/>
    </source>
</evidence>
<protein>
    <submittedName>
        <fullName evidence="6">Uncharacterized protein</fullName>
    </submittedName>
</protein>
<accession>A0ABQ9EV17</accession>
<evidence type="ECO:0000313" key="7">
    <source>
        <dbReference type="Proteomes" id="UP001217089"/>
    </source>
</evidence>
<feature type="transmembrane region" description="Helical" evidence="5">
    <location>
        <begin position="89"/>
        <end position="110"/>
    </location>
</feature>
<comment type="caution">
    <text evidence="6">The sequence shown here is derived from an EMBL/GenBank/DDBJ whole genome shotgun (WGS) entry which is preliminary data.</text>
</comment>
<keyword evidence="4 5" id="KW-0472">Membrane</keyword>
<evidence type="ECO:0000256" key="1">
    <source>
        <dbReference type="ARBA" id="ARBA00004141"/>
    </source>
</evidence>
<name>A0ABQ9EV17_TEGGR</name>
<keyword evidence="3 5" id="KW-1133">Transmembrane helix</keyword>
<evidence type="ECO:0000256" key="4">
    <source>
        <dbReference type="ARBA" id="ARBA00023136"/>
    </source>
</evidence>
<keyword evidence="7" id="KW-1185">Reference proteome</keyword>
<feature type="non-terminal residue" evidence="6">
    <location>
        <position position="113"/>
    </location>
</feature>
<dbReference type="InterPro" id="IPR049680">
    <property type="entry name" value="FLVCR1-2_SLC49-like"/>
</dbReference>
<dbReference type="EMBL" id="JARBDR010000793">
    <property type="protein sequence ID" value="KAJ8307422.1"/>
    <property type="molecule type" value="Genomic_DNA"/>
</dbReference>